<dbReference type="VEuPathDB" id="FungiDB:SAPIO_CDS7403"/>
<name>A0A084G1U1_PSEDA</name>
<evidence type="ECO:0000313" key="5">
    <source>
        <dbReference type="Proteomes" id="UP000028545"/>
    </source>
</evidence>
<accession>A0A084G1U1</accession>
<dbReference type="EMBL" id="JOWA01000110">
    <property type="protein sequence ID" value="KEZ41303.1"/>
    <property type="molecule type" value="Genomic_DNA"/>
</dbReference>
<dbReference type="HOGENOM" id="CLU_325204_0_0_1"/>
<evidence type="ECO:0000259" key="3">
    <source>
        <dbReference type="Pfam" id="PF24883"/>
    </source>
</evidence>
<dbReference type="GeneID" id="27726475"/>
<keyword evidence="1" id="KW-0677">Repeat</keyword>
<evidence type="ECO:0000256" key="1">
    <source>
        <dbReference type="ARBA" id="ARBA00022737"/>
    </source>
</evidence>
<sequence length="887" mass="97814">MALDKNRRSDFRLGVGGPNHQCLADSAASVGSHGSAFFGYSVGDFLAVLKLANQIRKQFVQAPQQFQAISIELRSLTIVLQDAEVRSDTLSQEQAKRLCVVLGNCKALLSELETTLNKYTDLEKPIKGRALKRFWKRLQWEPDDIRDLRCRITAQISILNTFEVQVIANSVAKLSIRQESDTNSAMLEWISPVDYISQHNDYEARGEPRSRKWLFESSEYTQWVNKKGGILLCPGTPGSGKTITTAMITKDIQTMIGNDKDRRVVNVYCTYCISVAIRRPTNFFAASSVPLWNVAPVLPWKSRKRSRQGKRTTTIEIRASDQDVRLYLSRNLSQFPSSGMFLLAELHLKCLRSKTTRKALRVSLQSLATGSTAYDKAYEKAINMIESQSHDWKRLAMQAVLIIACARRPLAVEELTYALSLDDDSDTIDVDNVPDINDVVTACSGLITVDVERRVVRLMHKSTREYIDARKASLFPDADTIMAITCSRYLNLVAASTDSPGATDAPLPFTHAKTAVPKLSSLATASPSDIMPSTASSIEAASNLGLIQMVRGLPDIKSKLIEACRHGNCGMVDLILRVHNYDLNSAPNYLGAPSTDKGPMPANDWKRSYRVDLKLYDNVEDVVLLTIATASGDIPMIELLLASGAELLKQLTNNGLDVDYGGPHNYTPLMAAIAKGDIDATKVLLSRADITKQHGPTGYYPIHFAVTLPSPALIPVLLAVDGIEPNVLDEKGRSAFRLAAKLGHSEVMEELGKDPRVQLHLPCAEGRTAYDMIIRPPIGDEGVFRAMLSLDPVHVHADVTSPELSLLHRACSVLPIMNLEHGNVGAWDFEELRSEEADVARLVTAMLDLPTIDVNLRDREGNTPLTLVIRSCQVDTGIPFVNGLVPF</sequence>
<dbReference type="PANTHER" id="PTHR10039">
    <property type="entry name" value="AMELOGENIN"/>
    <property type="match status" value="1"/>
</dbReference>
<feature type="domain" description="Nephrocystin 3-like N-terminal" evidence="3">
    <location>
        <begin position="210"/>
        <end position="272"/>
    </location>
</feature>
<evidence type="ECO:0000313" key="4">
    <source>
        <dbReference type="EMBL" id="KEZ41303.1"/>
    </source>
</evidence>
<feature type="domain" description="GPI inositol-deacylase winged helix" evidence="2">
    <location>
        <begin position="389"/>
        <end position="467"/>
    </location>
</feature>
<proteinExistence type="predicted"/>
<dbReference type="AlphaFoldDB" id="A0A084G1U1"/>
<comment type="caution">
    <text evidence="4">The sequence shown here is derived from an EMBL/GenBank/DDBJ whole genome shotgun (WGS) entry which is preliminary data.</text>
</comment>
<dbReference type="Pfam" id="PF00023">
    <property type="entry name" value="Ank"/>
    <property type="match status" value="1"/>
</dbReference>
<dbReference type="PANTHER" id="PTHR10039:SF15">
    <property type="entry name" value="NACHT DOMAIN-CONTAINING PROTEIN"/>
    <property type="match status" value="1"/>
</dbReference>
<protein>
    <submittedName>
        <fullName evidence="4">Uncharacterized protein</fullName>
    </submittedName>
</protein>
<gene>
    <name evidence="4" type="ORF">SAPIO_CDS7403</name>
</gene>
<dbReference type="InterPro" id="IPR054471">
    <property type="entry name" value="GPIID_WHD"/>
</dbReference>
<evidence type="ECO:0000259" key="2">
    <source>
        <dbReference type="Pfam" id="PF22939"/>
    </source>
</evidence>
<dbReference type="OrthoDB" id="1577640at2759"/>
<dbReference type="InterPro" id="IPR036770">
    <property type="entry name" value="Ankyrin_rpt-contain_sf"/>
</dbReference>
<reference evidence="4 5" key="1">
    <citation type="journal article" date="2014" name="Genome Announc.">
        <title>Draft genome sequence of the pathogenic fungus Scedosporium apiospermum.</title>
        <authorList>
            <person name="Vandeputte P."/>
            <person name="Ghamrawi S."/>
            <person name="Rechenmann M."/>
            <person name="Iltis A."/>
            <person name="Giraud S."/>
            <person name="Fleury M."/>
            <person name="Thornton C."/>
            <person name="Delhaes L."/>
            <person name="Meyer W."/>
            <person name="Papon N."/>
            <person name="Bouchara J.P."/>
        </authorList>
    </citation>
    <scope>NUCLEOTIDE SEQUENCE [LARGE SCALE GENOMIC DNA]</scope>
    <source>
        <strain evidence="4 5">IHEM 14462</strain>
    </source>
</reference>
<keyword evidence="5" id="KW-1185">Reference proteome</keyword>
<dbReference type="Proteomes" id="UP000028545">
    <property type="component" value="Unassembled WGS sequence"/>
</dbReference>
<dbReference type="InterPro" id="IPR002110">
    <property type="entry name" value="Ankyrin_rpt"/>
</dbReference>
<dbReference type="InterPro" id="IPR056884">
    <property type="entry name" value="NPHP3-like_N"/>
</dbReference>
<dbReference type="Gene3D" id="1.25.40.20">
    <property type="entry name" value="Ankyrin repeat-containing domain"/>
    <property type="match status" value="1"/>
</dbReference>
<dbReference type="SMART" id="SM00248">
    <property type="entry name" value="ANK"/>
    <property type="match status" value="4"/>
</dbReference>
<dbReference type="KEGG" id="sapo:SAPIO_CDS7403"/>
<dbReference type="SUPFAM" id="SSF48403">
    <property type="entry name" value="Ankyrin repeat"/>
    <property type="match status" value="1"/>
</dbReference>
<organism evidence="4 5">
    <name type="scientific">Pseudallescheria apiosperma</name>
    <name type="common">Scedosporium apiospermum</name>
    <dbReference type="NCBI Taxonomy" id="563466"/>
    <lineage>
        <taxon>Eukaryota</taxon>
        <taxon>Fungi</taxon>
        <taxon>Dikarya</taxon>
        <taxon>Ascomycota</taxon>
        <taxon>Pezizomycotina</taxon>
        <taxon>Sordariomycetes</taxon>
        <taxon>Hypocreomycetidae</taxon>
        <taxon>Microascales</taxon>
        <taxon>Microascaceae</taxon>
        <taxon>Scedosporium</taxon>
    </lineage>
</organism>
<dbReference type="Pfam" id="PF22939">
    <property type="entry name" value="WHD_GPIID"/>
    <property type="match status" value="1"/>
</dbReference>
<dbReference type="Pfam" id="PF24883">
    <property type="entry name" value="NPHP3_N"/>
    <property type="match status" value="1"/>
</dbReference>
<dbReference type="RefSeq" id="XP_016641102.1">
    <property type="nucleotide sequence ID" value="XM_016789275.1"/>
</dbReference>